<keyword evidence="3" id="KW-0732">Signal</keyword>
<feature type="compositionally biased region" description="Low complexity" evidence="1">
    <location>
        <begin position="200"/>
        <end position="247"/>
    </location>
</feature>
<evidence type="ECO:0000313" key="5">
    <source>
        <dbReference type="EMBL" id="SPP75409.1"/>
    </source>
</evidence>
<evidence type="ECO:0000256" key="2">
    <source>
        <dbReference type="SAM" id="Phobius"/>
    </source>
</evidence>
<dbReference type="PANTHER" id="PTHR21721">
    <property type="entry name" value="GH09876P-RELATED"/>
    <property type="match status" value="1"/>
</dbReference>
<feature type="domain" description="DUF753" evidence="4">
    <location>
        <begin position="34"/>
        <end position="105"/>
    </location>
</feature>
<dbReference type="Proteomes" id="UP000268350">
    <property type="component" value="Unassembled WGS sequence"/>
</dbReference>
<dbReference type="AlphaFoldDB" id="A0A3B0JP84"/>
<dbReference type="STRING" id="7266.A0A3B0JP84"/>
<feature type="region of interest" description="Disordered" evidence="1">
    <location>
        <begin position="198"/>
        <end position="248"/>
    </location>
</feature>
<accession>A0A3B0JP84</accession>
<evidence type="ECO:0000256" key="1">
    <source>
        <dbReference type="SAM" id="MobiDB-lite"/>
    </source>
</evidence>
<keyword evidence="6" id="KW-1185">Reference proteome</keyword>
<name>A0A3B0JP84_DROGU</name>
<dbReference type="EMBL" id="OUUW01000001">
    <property type="protein sequence ID" value="SPP75409.1"/>
    <property type="molecule type" value="Genomic_DNA"/>
</dbReference>
<keyword evidence="2" id="KW-1133">Transmembrane helix</keyword>
<feature type="domain" description="DUF753" evidence="4">
    <location>
        <begin position="113"/>
        <end position="188"/>
    </location>
</feature>
<feature type="chain" id="PRO_5017302787" description="DUF753 domain-containing protein" evidence="3">
    <location>
        <begin position="32"/>
        <end position="279"/>
    </location>
</feature>
<protein>
    <recommendedName>
        <fullName evidence="4">DUF753 domain-containing protein</fullName>
    </recommendedName>
</protein>
<dbReference type="Pfam" id="PF05444">
    <property type="entry name" value="DUF753"/>
    <property type="match status" value="2"/>
</dbReference>
<gene>
    <name evidence="5" type="ORF">DGUA_6G003212</name>
</gene>
<reference evidence="6" key="1">
    <citation type="submission" date="2018-01" db="EMBL/GenBank/DDBJ databases">
        <authorList>
            <person name="Alioto T."/>
            <person name="Alioto T."/>
        </authorList>
    </citation>
    <scope>NUCLEOTIDE SEQUENCE [LARGE SCALE GENOMIC DNA]</scope>
</reference>
<sequence length="279" mass="29452">MPESPSAMSNPKCSALGLLVGLLLASGTALALEKCVYCRGINCQRSSYQAEEQCSDLLDACASVFEGGIVQAQGCLEGLEDGWRALCQAPSKGVDCEICVSDKCNTVGSERAACLQCAESEDEQCVNAPQLLVPQRCAIARTGRSFCYSKLVGERLERGCSLSLSDQMDCLASGGCQLCDPLERPHCNDEVIDFNAAPDTTTEATSTSTSTPSTPTTQSTTTTQTTPSTQQPTTTSAPPTTATPTTAKPNAAFSLHSSSTTTIWLIIVPLVVFIYTLHK</sequence>
<evidence type="ECO:0000259" key="4">
    <source>
        <dbReference type="Pfam" id="PF05444"/>
    </source>
</evidence>
<evidence type="ECO:0000256" key="3">
    <source>
        <dbReference type="SAM" id="SignalP"/>
    </source>
</evidence>
<keyword evidence="2" id="KW-0472">Membrane</keyword>
<evidence type="ECO:0000313" key="6">
    <source>
        <dbReference type="Proteomes" id="UP000268350"/>
    </source>
</evidence>
<feature type="signal peptide" evidence="3">
    <location>
        <begin position="1"/>
        <end position="31"/>
    </location>
</feature>
<dbReference type="OrthoDB" id="7862366at2759"/>
<dbReference type="InterPro" id="IPR008472">
    <property type="entry name" value="DUF753"/>
</dbReference>
<proteinExistence type="predicted"/>
<organism evidence="5 6">
    <name type="scientific">Drosophila guanche</name>
    <name type="common">Fruit fly</name>
    <dbReference type="NCBI Taxonomy" id="7266"/>
    <lineage>
        <taxon>Eukaryota</taxon>
        <taxon>Metazoa</taxon>
        <taxon>Ecdysozoa</taxon>
        <taxon>Arthropoda</taxon>
        <taxon>Hexapoda</taxon>
        <taxon>Insecta</taxon>
        <taxon>Pterygota</taxon>
        <taxon>Neoptera</taxon>
        <taxon>Endopterygota</taxon>
        <taxon>Diptera</taxon>
        <taxon>Brachycera</taxon>
        <taxon>Muscomorpha</taxon>
        <taxon>Ephydroidea</taxon>
        <taxon>Drosophilidae</taxon>
        <taxon>Drosophila</taxon>
        <taxon>Sophophora</taxon>
    </lineage>
</organism>
<feature type="transmembrane region" description="Helical" evidence="2">
    <location>
        <begin position="261"/>
        <end position="278"/>
    </location>
</feature>
<keyword evidence="2" id="KW-0812">Transmembrane</keyword>
<dbReference type="PANTHER" id="PTHR21721:SF26">
    <property type="entry name" value="DUF753 DOMAIN-CONTAINING PROTEIN-RELATED"/>
    <property type="match status" value="1"/>
</dbReference>